<reference evidence="2 3" key="1">
    <citation type="journal article" date="2021" name="Elife">
        <title>Chloroplast acquisition without the gene transfer in kleptoplastic sea slugs, Plakobranchus ocellatus.</title>
        <authorList>
            <person name="Maeda T."/>
            <person name="Takahashi S."/>
            <person name="Yoshida T."/>
            <person name="Shimamura S."/>
            <person name="Takaki Y."/>
            <person name="Nagai Y."/>
            <person name="Toyoda A."/>
            <person name="Suzuki Y."/>
            <person name="Arimoto A."/>
            <person name="Ishii H."/>
            <person name="Satoh N."/>
            <person name="Nishiyama T."/>
            <person name="Hasebe M."/>
            <person name="Maruyama T."/>
            <person name="Minagawa J."/>
            <person name="Obokata J."/>
            <person name="Shigenobu S."/>
        </authorList>
    </citation>
    <scope>NUCLEOTIDE SEQUENCE [LARGE SCALE GENOMIC DNA]</scope>
</reference>
<evidence type="ECO:0000313" key="2">
    <source>
        <dbReference type="EMBL" id="GFN78578.1"/>
    </source>
</evidence>
<evidence type="ECO:0000313" key="3">
    <source>
        <dbReference type="Proteomes" id="UP000735302"/>
    </source>
</evidence>
<sequence length="293" mass="33028">MRSESKVGEESNGKLPQMPYAKNNRDPTPGSPMLGLSLKSLPQLVRKLFQRLIAAIPSQPTDMWKLFALLPCLLLVAEVKGNCSGLLACKKIFSFSEIRTIEALDQKCTTKLSSLTSCITDRLDTCDNSAVKKRVRISKGIREYMCSPEGRPVVIRIASLDCYKTTSMQGQIRELMKECRDNYRKDVNNAYAMESRDAKDYFRISCAFVDQLQTCWIQSVTNLCNADMGVFMANIGNIRLADRFAQYGCPQDIIQSRRFVKRTLPMLSKRLAAISKLKLKKVKQSAQDPITTT</sequence>
<feature type="region of interest" description="Disordered" evidence="1">
    <location>
        <begin position="1"/>
        <end position="33"/>
    </location>
</feature>
<protein>
    <recommendedName>
        <fullName evidence="4">DUF19 domain-containing protein</fullName>
    </recommendedName>
</protein>
<dbReference type="AlphaFoldDB" id="A0AAV3Y946"/>
<feature type="compositionally biased region" description="Basic and acidic residues" evidence="1">
    <location>
        <begin position="1"/>
        <end position="12"/>
    </location>
</feature>
<dbReference type="Proteomes" id="UP000735302">
    <property type="component" value="Unassembled WGS sequence"/>
</dbReference>
<dbReference type="EMBL" id="BLXT01000591">
    <property type="protein sequence ID" value="GFN78578.1"/>
    <property type="molecule type" value="Genomic_DNA"/>
</dbReference>
<accession>A0AAV3Y946</accession>
<name>A0AAV3Y946_9GAST</name>
<proteinExistence type="predicted"/>
<evidence type="ECO:0000256" key="1">
    <source>
        <dbReference type="SAM" id="MobiDB-lite"/>
    </source>
</evidence>
<evidence type="ECO:0008006" key="4">
    <source>
        <dbReference type="Google" id="ProtNLM"/>
    </source>
</evidence>
<keyword evidence="3" id="KW-1185">Reference proteome</keyword>
<comment type="caution">
    <text evidence="2">The sequence shown here is derived from an EMBL/GenBank/DDBJ whole genome shotgun (WGS) entry which is preliminary data.</text>
</comment>
<gene>
    <name evidence="2" type="ORF">PoB_000508400</name>
</gene>
<organism evidence="2 3">
    <name type="scientific">Plakobranchus ocellatus</name>
    <dbReference type="NCBI Taxonomy" id="259542"/>
    <lineage>
        <taxon>Eukaryota</taxon>
        <taxon>Metazoa</taxon>
        <taxon>Spiralia</taxon>
        <taxon>Lophotrochozoa</taxon>
        <taxon>Mollusca</taxon>
        <taxon>Gastropoda</taxon>
        <taxon>Heterobranchia</taxon>
        <taxon>Euthyneura</taxon>
        <taxon>Panpulmonata</taxon>
        <taxon>Sacoglossa</taxon>
        <taxon>Placobranchoidea</taxon>
        <taxon>Plakobranchidae</taxon>
        <taxon>Plakobranchus</taxon>
    </lineage>
</organism>